<dbReference type="InterPro" id="IPR036188">
    <property type="entry name" value="FAD/NAD-bd_sf"/>
</dbReference>
<name>A0ABW8MZC3_9BURK</name>
<dbReference type="RefSeq" id="WP_404615239.1">
    <property type="nucleotide sequence ID" value="NZ_JBIYDN010000059.1"/>
</dbReference>
<dbReference type="Gene3D" id="3.50.50.60">
    <property type="entry name" value="FAD/NAD(P)-binding domain"/>
    <property type="match status" value="1"/>
</dbReference>
<organism evidence="1 2">
    <name type="scientific">Caballeronia udeis</name>
    <dbReference type="NCBI Taxonomy" id="1232866"/>
    <lineage>
        <taxon>Bacteria</taxon>
        <taxon>Pseudomonadati</taxon>
        <taxon>Pseudomonadota</taxon>
        <taxon>Betaproteobacteria</taxon>
        <taxon>Burkholderiales</taxon>
        <taxon>Burkholderiaceae</taxon>
        <taxon>Caballeronia</taxon>
    </lineage>
</organism>
<dbReference type="Proteomes" id="UP001620514">
    <property type="component" value="Unassembled WGS sequence"/>
</dbReference>
<evidence type="ECO:0000313" key="2">
    <source>
        <dbReference type="Proteomes" id="UP001620514"/>
    </source>
</evidence>
<reference evidence="1 2" key="2">
    <citation type="submission" date="2024-11" db="EMBL/GenBank/DDBJ databases">
        <title>Using genomics to understand microbial adaptation to soil warming.</title>
        <authorList>
            <person name="Deangelis K.M. PhD."/>
        </authorList>
    </citation>
    <scope>NUCLEOTIDE SEQUENCE [LARGE SCALE GENOMIC DNA]</scope>
    <source>
        <strain evidence="1 2">GAS97</strain>
    </source>
</reference>
<accession>A0ABW8MZC3</accession>
<dbReference type="EMBL" id="JBIYDN010000059">
    <property type="protein sequence ID" value="MFK4448727.1"/>
    <property type="molecule type" value="Genomic_DNA"/>
</dbReference>
<dbReference type="SUPFAM" id="SSF51905">
    <property type="entry name" value="FAD/NAD(P)-binding domain"/>
    <property type="match status" value="1"/>
</dbReference>
<gene>
    <name evidence="1" type="ORF">ABH943_008771</name>
</gene>
<keyword evidence="2" id="KW-1185">Reference proteome</keyword>
<proteinExistence type="predicted"/>
<comment type="caution">
    <text evidence="1">The sequence shown here is derived from an EMBL/GenBank/DDBJ whole genome shotgun (WGS) entry which is preliminary data.</text>
</comment>
<reference evidence="1 2" key="1">
    <citation type="submission" date="2024-10" db="EMBL/GenBank/DDBJ databases">
        <authorList>
            <person name="Deangelis K."/>
            <person name="Huntemann M."/>
            <person name="Clum A."/>
            <person name="Wang J."/>
            <person name="Palaniappan K."/>
            <person name="Ritter S."/>
            <person name="Chen I.-M."/>
            <person name="Stamatis D."/>
            <person name="Reddy T."/>
            <person name="O'Malley R."/>
            <person name="Daum C."/>
            <person name="Ng V."/>
            <person name="Ivanova N."/>
            <person name="Kyrpides N."/>
            <person name="Woyke T."/>
        </authorList>
    </citation>
    <scope>NUCLEOTIDE SEQUENCE [LARGE SCALE GENOMIC DNA]</scope>
    <source>
        <strain evidence="1 2">GAS97</strain>
    </source>
</reference>
<evidence type="ECO:0000313" key="1">
    <source>
        <dbReference type="EMBL" id="MFK4448727.1"/>
    </source>
</evidence>
<protein>
    <submittedName>
        <fullName evidence="1">2-polyprenyl-6-methoxyphenol hydroxylase-like FAD-dependent oxidoreductase</fullName>
    </submittedName>
</protein>
<sequence>MKRQPAMVITGAGQSGARAAHALRDNGWDGEITLLGNEGVAPYDRPMRICTGFSINRGHLTAASQAVSKCR</sequence>